<accession>A0A383EVS1</accession>
<reference evidence="1" key="1">
    <citation type="submission" date="2018-05" db="EMBL/GenBank/DDBJ databases">
        <authorList>
            <person name="Lanie J.A."/>
            <person name="Ng W.-L."/>
            <person name="Kazmierczak K.M."/>
            <person name="Andrzejewski T.M."/>
            <person name="Davidsen T.M."/>
            <person name="Wayne K.J."/>
            <person name="Tettelin H."/>
            <person name="Glass J.I."/>
            <person name="Rusch D."/>
            <person name="Podicherti R."/>
            <person name="Tsui H.-C.T."/>
            <person name="Winkler M.E."/>
        </authorList>
    </citation>
    <scope>NUCLEOTIDE SEQUENCE</scope>
</reference>
<dbReference type="Gene3D" id="1.10.600.10">
    <property type="entry name" value="Farnesyl Diphosphate Synthase"/>
    <property type="match status" value="1"/>
</dbReference>
<protein>
    <submittedName>
        <fullName evidence="1">Uncharacterized protein</fullName>
    </submittedName>
</protein>
<organism evidence="1">
    <name type="scientific">marine metagenome</name>
    <dbReference type="NCBI Taxonomy" id="408172"/>
    <lineage>
        <taxon>unclassified sequences</taxon>
        <taxon>metagenomes</taxon>
        <taxon>ecological metagenomes</taxon>
    </lineage>
</organism>
<dbReference type="AlphaFoldDB" id="A0A383EVS1"/>
<dbReference type="SUPFAM" id="SSF48576">
    <property type="entry name" value="Terpenoid synthases"/>
    <property type="match status" value="1"/>
</dbReference>
<dbReference type="EMBL" id="UINC01229164">
    <property type="protein sequence ID" value="SVE60769.1"/>
    <property type="molecule type" value="Genomic_DNA"/>
</dbReference>
<feature type="non-terminal residue" evidence="1">
    <location>
        <position position="72"/>
    </location>
</feature>
<evidence type="ECO:0000313" key="1">
    <source>
        <dbReference type="EMBL" id="SVE60769.1"/>
    </source>
</evidence>
<dbReference type="InterPro" id="IPR008949">
    <property type="entry name" value="Isoprenoid_synthase_dom_sf"/>
</dbReference>
<proteinExistence type="predicted"/>
<name>A0A383EVS1_9ZZZZ</name>
<gene>
    <name evidence="1" type="ORF">METZ01_LOCUS513623</name>
</gene>
<sequence length="72" mass="8028">MGSVIQLKKQINNSYLDLKNSVEDKLVLVEEKIKNKLTSNVDLVQKISDYHLKTGGKRLRALLTLGSSKLCG</sequence>